<organism evidence="1 2">
    <name type="scientific">Nocardia terpenica</name>
    <dbReference type="NCBI Taxonomy" id="455432"/>
    <lineage>
        <taxon>Bacteria</taxon>
        <taxon>Bacillati</taxon>
        <taxon>Actinomycetota</taxon>
        <taxon>Actinomycetes</taxon>
        <taxon>Mycobacteriales</taxon>
        <taxon>Nocardiaceae</taxon>
        <taxon>Nocardia</taxon>
    </lineage>
</organism>
<dbReference type="AlphaFoldDB" id="A0A164GZV3"/>
<gene>
    <name evidence="1" type="ORF">AWN90_09060</name>
</gene>
<reference evidence="1 2" key="1">
    <citation type="submission" date="2016-04" db="EMBL/GenBank/DDBJ databases">
        <authorList>
            <person name="Evans L.H."/>
            <person name="Alamgir A."/>
            <person name="Owens N."/>
            <person name="Weber N.D."/>
            <person name="Virtaneva K."/>
            <person name="Barbian K."/>
            <person name="Babar A."/>
            <person name="Rosenke K."/>
        </authorList>
    </citation>
    <scope>NUCLEOTIDE SEQUENCE [LARGE SCALE GENOMIC DNA]</scope>
    <source>
        <strain evidence="1 2">IFM 0406</strain>
    </source>
</reference>
<sequence>MCGGSQLLDVETDHLCNICIGGLTQYDSQEEAFEADRRETEARNRVRRLSLVRNPEYVVTEPSRWRPASDSGTRGVAPLTVRTPSGQVCYGGH</sequence>
<accession>A0A164GZV3</accession>
<comment type="caution">
    <text evidence="1">The sequence shown here is derived from an EMBL/GenBank/DDBJ whole genome shotgun (WGS) entry which is preliminary data.</text>
</comment>
<name>A0A164GZV3_9NOCA</name>
<dbReference type="Proteomes" id="UP000076512">
    <property type="component" value="Unassembled WGS sequence"/>
</dbReference>
<keyword evidence="2" id="KW-1185">Reference proteome</keyword>
<protein>
    <submittedName>
        <fullName evidence="1">Uncharacterized protein</fullName>
    </submittedName>
</protein>
<evidence type="ECO:0000313" key="2">
    <source>
        <dbReference type="Proteomes" id="UP000076512"/>
    </source>
</evidence>
<dbReference type="EMBL" id="LWGR01000021">
    <property type="protein sequence ID" value="KZM68085.1"/>
    <property type="molecule type" value="Genomic_DNA"/>
</dbReference>
<evidence type="ECO:0000313" key="1">
    <source>
        <dbReference type="EMBL" id="KZM68085.1"/>
    </source>
</evidence>
<proteinExistence type="predicted"/>